<dbReference type="AlphaFoldDB" id="A0A094WFF5"/>
<dbReference type="InterPro" id="IPR004610">
    <property type="entry name" value="RecJ"/>
</dbReference>
<organism evidence="10 12">
    <name type="scientific">Alkalihalobacillus alcalophilus ATCC 27647 = CGMCC 1.3604</name>
    <dbReference type="NCBI Taxonomy" id="1218173"/>
    <lineage>
        <taxon>Bacteria</taxon>
        <taxon>Bacillati</taxon>
        <taxon>Bacillota</taxon>
        <taxon>Bacilli</taxon>
        <taxon>Bacillales</taxon>
        <taxon>Bacillaceae</taxon>
        <taxon>Alkalihalobacillus</taxon>
    </lineage>
</organism>
<dbReference type="OrthoDB" id="9809852at2"/>
<dbReference type="InterPro" id="IPR018779">
    <property type="entry name" value="RecJ_C"/>
</dbReference>
<dbReference type="InterPro" id="IPR003156">
    <property type="entry name" value="DHHA1_dom"/>
</dbReference>
<dbReference type="EMBL" id="JALP01000109">
    <property type="protein sequence ID" value="THG90853.1"/>
    <property type="molecule type" value="Genomic_DNA"/>
</dbReference>
<dbReference type="Proteomes" id="UP000002754">
    <property type="component" value="Unassembled WGS sequence"/>
</dbReference>
<gene>
    <name evidence="11" type="ORF">AJ85_08520</name>
    <name evidence="10" type="ORF">BALCAV_0215755</name>
</gene>
<comment type="caution">
    <text evidence="10">The sequence shown here is derived from an EMBL/GenBank/DDBJ whole genome shotgun (WGS) entry which is preliminary data.</text>
</comment>
<sequence>MLNPKARWKIEEQKEEVVEQLIKELDIAPLVAKLLINRGLTTPEVASTFLNKNQIKYHDPFSLDGMDRVVERIHQAIEKKENILIFGDYDADGVSSTAVMVYTLQMLGAKFDYYIPNRFTEGYGPNEPALRKAKEAGFQLVVTVDTGISAVHEATVAKEIGLDFIVTDHHEAPPQLPDAYAIINPKKPGCPYPFKGLAGVGVAFKVAQALLGRVPKELLDIVVIGTIADLVPLVDENRLLAMEGLSALQSSSKPGLIAIKKVAGIEKETLEADHVGFAIGPRMNAAGRLGSANPAVDLLITDKSDEAKMLAEEIDGLNKERQHIVSAIAKEAIEMVENDFPPEDNAVLIIAKEGWNPGVIGIVASRLVEKFYRPTIVLSIDEEKGIAKGSARSIEGFDMFAELSKSRDILPHFGGHPMAAGLTISLEHLSELRDRLQVQAKESLSEEDFIPVKRVDLVAGVDEISLDIIKQMKQLAPFGVSNPTPKIMLQQANIGEMKKIGSEANHLKIQFKQNGSSLDGIGFHFGYVYEQMSVQDRVSAVGTLSINEWNGHIKPQLMIEDIAVTDWQLFDWRSVQKLRLEDKLKLISLPTQYLIAFNDETKVKLKLENEQIWTREQLSHIDSFENAAVVLLDLPASEQEIKQLFADKGRPSQIFCLFYQEEDSFFSASPNRETFKWFYAFLRKQKKFNLNEQGMKLISYKGWSKESVKFMVEVFVELNFIRQENGWLIIEENPEKKSLTDSVAFQRKENQRTLENDFVYSSFEHLKQLFTTIFEQNTNESTIKETV</sequence>
<evidence type="ECO:0000259" key="6">
    <source>
        <dbReference type="Pfam" id="PF01368"/>
    </source>
</evidence>
<evidence type="ECO:0000313" key="11">
    <source>
        <dbReference type="EMBL" id="THG90853.1"/>
    </source>
</evidence>
<evidence type="ECO:0000259" key="7">
    <source>
        <dbReference type="Pfam" id="PF02272"/>
    </source>
</evidence>
<dbReference type="STRING" id="1218173.BALCAV_0215755"/>
<feature type="domain" description="RecJ OB" evidence="9">
    <location>
        <begin position="455"/>
        <end position="561"/>
    </location>
</feature>
<dbReference type="Pfam" id="PF10141">
    <property type="entry name" value="ssDNA-exonuc_C"/>
    <property type="match status" value="1"/>
</dbReference>
<dbReference type="InterPro" id="IPR041122">
    <property type="entry name" value="RecJ_OB"/>
</dbReference>
<dbReference type="Gene3D" id="3.10.310.30">
    <property type="match status" value="1"/>
</dbReference>
<feature type="domain" description="Single-stranded-DNA-specific exonuclease RecJ C-terminal" evidence="8">
    <location>
        <begin position="568"/>
        <end position="769"/>
    </location>
</feature>
<dbReference type="NCBIfam" id="TIGR00644">
    <property type="entry name" value="recJ"/>
    <property type="match status" value="1"/>
</dbReference>
<comment type="similarity">
    <text evidence="1">Belongs to the RecJ family.</text>
</comment>
<dbReference type="eggNOG" id="COG0608">
    <property type="taxonomic scope" value="Bacteria"/>
</dbReference>
<protein>
    <recommendedName>
        <fullName evidence="2">Single-stranded-DNA-specific exonuclease RecJ</fullName>
    </recommendedName>
</protein>
<dbReference type="Pfam" id="PF01368">
    <property type="entry name" value="DHH"/>
    <property type="match status" value="1"/>
</dbReference>
<dbReference type="GO" id="GO:0006281">
    <property type="term" value="P:DNA repair"/>
    <property type="evidence" value="ECO:0007669"/>
    <property type="project" value="InterPro"/>
</dbReference>
<keyword evidence="3" id="KW-0540">Nuclease</keyword>
<keyword evidence="4" id="KW-0378">Hydrolase</keyword>
<dbReference type="Pfam" id="PF02272">
    <property type="entry name" value="DHHA1"/>
    <property type="match status" value="1"/>
</dbReference>
<proteinExistence type="inferred from homology"/>
<dbReference type="PANTHER" id="PTHR30255:SF2">
    <property type="entry name" value="SINGLE-STRANDED-DNA-SPECIFIC EXONUCLEASE RECJ"/>
    <property type="match status" value="1"/>
</dbReference>
<dbReference type="Proteomes" id="UP000297014">
    <property type="component" value="Unassembled WGS sequence"/>
</dbReference>
<evidence type="ECO:0000313" key="10">
    <source>
        <dbReference type="EMBL" id="KGA96504.1"/>
    </source>
</evidence>
<dbReference type="Gene3D" id="3.90.1640.30">
    <property type="match status" value="1"/>
</dbReference>
<dbReference type="InterPro" id="IPR051673">
    <property type="entry name" value="SSDNA_exonuclease_RecJ"/>
</dbReference>
<dbReference type="SUPFAM" id="SSF64182">
    <property type="entry name" value="DHH phosphoesterases"/>
    <property type="match status" value="1"/>
</dbReference>
<dbReference type="PANTHER" id="PTHR30255">
    <property type="entry name" value="SINGLE-STRANDED-DNA-SPECIFIC EXONUCLEASE RECJ"/>
    <property type="match status" value="1"/>
</dbReference>
<reference evidence="10 12" key="1">
    <citation type="journal article" date="2014" name="Genome Announc.">
        <title>Draft Genome Sequence of Bacillus alcalophilus AV1934, a Classic Alkaliphile Isolated from Human Feces in 1934.</title>
        <authorList>
            <person name="Attie O."/>
            <person name="Jayaprakash A."/>
            <person name="Shah H."/>
            <person name="Paulsen I.T."/>
            <person name="Morino M."/>
            <person name="Takahashi Y."/>
            <person name="Narumi I."/>
            <person name="Sachidanandam R."/>
            <person name="Satoh K."/>
            <person name="Ito M."/>
            <person name="Krulwich T.A."/>
        </authorList>
    </citation>
    <scope>NUCLEOTIDE SEQUENCE [LARGE SCALE GENOMIC DNA]</scope>
    <source>
        <strain evidence="10 12">AV1934</strain>
    </source>
</reference>
<dbReference type="GO" id="GO:0003676">
    <property type="term" value="F:nucleic acid binding"/>
    <property type="evidence" value="ECO:0007669"/>
    <property type="project" value="InterPro"/>
</dbReference>
<evidence type="ECO:0000256" key="4">
    <source>
        <dbReference type="ARBA" id="ARBA00022801"/>
    </source>
</evidence>
<keyword evidence="5" id="KW-0269">Exonuclease</keyword>
<accession>A0A094WFF5</accession>
<evidence type="ECO:0000259" key="8">
    <source>
        <dbReference type="Pfam" id="PF10141"/>
    </source>
</evidence>
<name>A0A094WFF5_ALKAL</name>
<evidence type="ECO:0000313" key="13">
    <source>
        <dbReference type="Proteomes" id="UP000297014"/>
    </source>
</evidence>
<evidence type="ECO:0000256" key="3">
    <source>
        <dbReference type="ARBA" id="ARBA00022722"/>
    </source>
</evidence>
<dbReference type="SMR" id="A0A094WFF5"/>
<dbReference type="EMBL" id="ALPT02000058">
    <property type="protein sequence ID" value="KGA96504.1"/>
    <property type="molecule type" value="Genomic_DNA"/>
</dbReference>
<evidence type="ECO:0000313" key="12">
    <source>
        <dbReference type="Proteomes" id="UP000002754"/>
    </source>
</evidence>
<evidence type="ECO:0000256" key="1">
    <source>
        <dbReference type="ARBA" id="ARBA00005915"/>
    </source>
</evidence>
<reference evidence="11 13" key="2">
    <citation type="submission" date="2014-01" db="EMBL/GenBank/DDBJ databases">
        <title>Draft genome sequencing of Bacillus alcalophilus CGMCC 1.3604.</title>
        <authorList>
            <person name="Yang J."/>
            <person name="Diao L."/>
            <person name="Yang S."/>
        </authorList>
    </citation>
    <scope>NUCLEOTIDE SEQUENCE [LARGE SCALE GENOMIC DNA]</scope>
    <source>
        <strain evidence="11 13">CGMCC 1.3604</strain>
    </source>
</reference>
<keyword evidence="12" id="KW-1185">Reference proteome</keyword>
<evidence type="ECO:0000256" key="5">
    <source>
        <dbReference type="ARBA" id="ARBA00022839"/>
    </source>
</evidence>
<dbReference type="Pfam" id="PF17768">
    <property type="entry name" value="RecJ_OB"/>
    <property type="match status" value="1"/>
</dbReference>
<feature type="domain" description="DHHA1" evidence="7">
    <location>
        <begin position="347"/>
        <end position="437"/>
    </location>
</feature>
<dbReference type="RefSeq" id="WP_003324372.1">
    <property type="nucleotide sequence ID" value="NZ_ALPT02000058.1"/>
</dbReference>
<feature type="domain" description="DDH" evidence="6">
    <location>
        <begin position="82"/>
        <end position="226"/>
    </location>
</feature>
<evidence type="ECO:0000259" key="9">
    <source>
        <dbReference type="Pfam" id="PF17768"/>
    </source>
</evidence>
<dbReference type="GO" id="GO:0008409">
    <property type="term" value="F:5'-3' exonuclease activity"/>
    <property type="evidence" value="ECO:0007669"/>
    <property type="project" value="InterPro"/>
</dbReference>
<dbReference type="GO" id="GO:0006310">
    <property type="term" value="P:DNA recombination"/>
    <property type="evidence" value="ECO:0007669"/>
    <property type="project" value="InterPro"/>
</dbReference>
<dbReference type="InterPro" id="IPR038763">
    <property type="entry name" value="DHH_sf"/>
</dbReference>
<evidence type="ECO:0000256" key="2">
    <source>
        <dbReference type="ARBA" id="ARBA00019841"/>
    </source>
</evidence>
<dbReference type="InterPro" id="IPR001667">
    <property type="entry name" value="DDH_dom"/>
</dbReference>